<sequence length="161" mass="18699">MKVTVPRSDPIRRRILTYDDRGKLVHEGFTFSCYSRNAEKYQAFWRCSMYKKLHCSIFKAIRQIAPTQKLRQVRDETILGTVIKLEPAGRLNLKNPDNIIRTSSNQHNFVHVGLPRMKGKCVNCLKKNRTGLRRINTLCNTCPGSNWMCEPCFEELHSSLN</sequence>
<evidence type="ECO:0000256" key="2">
    <source>
        <dbReference type="ARBA" id="ARBA00022771"/>
    </source>
</evidence>
<organism evidence="6 7">
    <name type="scientific">Drosophila erecta</name>
    <name type="common">Fruit fly</name>
    <dbReference type="NCBI Taxonomy" id="7220"/>
    <lineage>
        <taxon>Eukaryota</taxon>
        <taxon>Metazoa</taxon>
        <taxon>Ecdysozoa</taxon>
        <taxon>Arthropoda</taxon>
        <taxon>Hexapoda</taxon>
        <taxon>Insecta</taxon>
        <taxon>Pterygota</taxon>
        <taxon>Neoptera</taxon>
        <taxon>Endopterygota</taxon>
        <taxon>Diptera</taxon>
        <taxon>Brachycera</taxon>
        <taxon>Muscomorpha</taxon>
        <taxon>Ephydroidea</taxon>
        <taxon>Drosophilidae</taxon>
        <taxon>Drosophila</taxon>
        <taxon>Sophophora</taxon>
    </lineage>
</organism>
<keyword evidence="2" id="KW-0863">Zinc-finger</keyword>
<evidence type="ECO:0000259" key="4">
    <source>
        <dbReference type="Pfam" id="PF04500"/>
    </source>
</evidence>
<dbReference type="InterPro" id="IPR032718">
    <property type="entry name" value="PGBD4_Znf_C"/>
</dbReference>
<feature type="domain" description="PiggyBac transposable element-derived protein 4 C-terminal zinc-finger" evidence="5">
    <location>
        <begin position="104"/>
        <end position="157"/>
    </location>
</feature>
<dbReference type="Proteomes" id="UP000008711">
    <property type="component" value="Unassembled WGS sequence"/>
</dbReference>
<dbReference type="OrthoDB" id="2311693at2759"/>
<evidence type="ECO:0000259" key="5">
    <source>
        <dbReference type="Pfam" id="PF13842"/>
    </source>
</evidence>
<keyword evidence="3" id="KW-0862">Zinc</keyword>
<accession>B3P008</accession>
<evidence type="ECO:0000313" key="7">
    <source>
        <dbReference type="Proteomes" id="UP000008711"/>
    </source>
</evidence>
<dbReference type="HOGENOM" id="CLU_1645479_0_0_1"/>
<evidence type="ECO:0000256" key="1">
    <source>
        <dbReference type="ARBA" id="ARBA00022723"/>
    </source>
</evidence>
<keyword evidence="1" id="KW-0479">Metal-binding</keyword>
<reference evidence="6 7" key="1">
    <citation type="journal article" date="2007" name="Nature">
        <title>Evolution of genes and genomes on the Drosophila phylogeny.</title>
        <authorList>
            <consortium name="Drosophila 12 Genomes Consortium"/>
            <person name="Clark A.G."/>
            <person name="Eisen M.B."/>
            <person name="Smith D.R."/>
            <person name="Bergman C.M."/>
            <person name="Oliver B."/>
            <person name="Markow T.A."/>
            <person name="Kaufman T.C."/>
            <person name="Kellis M."/>
            <person name="Gelbart W."/>
            <person name="Iyer V.N."/>
            <person name="Pollard D.A."/>
            <person name="Sackton T.B."/>
            <person name="Larracuente A.M."/>
            <person name="Singh N.D."/>
            <person name="Abad J.P."/>
            <person name="Abt D.N."/>
            <person name="Adryan B."/>
            <person name="Aguade M."/>
            <person name="Akashi H."/>
            <person name="Anderson W.W."/>
            <person name="Aquadro C.F."/>
            <person name="Ardell D.H."/>
            <person name="Arguello R."/>
            <person name="Artieri C.G."/>
            <person name="Barbash D.A."/>
            <person name="Barker D."/>
            <person name="Barsanti P."/>
            <person name="Batterham P."/>
            <person name="Batzoglou S."/>
            <person name="Begun D."/>
            <person name="Bhutkar A."/>
            <person name="Blanco E."/>
            <person name="Bosak S.A."/>
            <person name="Bradley R.K."/>
            <person name="Brand A.D."/>
            <person name="Brent M.R."/>
            <person name="Brooks A.N."/>
            <person name="Brown R.H."/>
            <person name="Butlin R.K."/>
            <person name="Caggese C."/>
            <person name="Calvi B.R."/>
            <person name="Bernardo de Carvalho A."/>
            <person name="Caspi A."/>
            <person name="Castrezana S."/>
            <person name="Celniker S.E."/>
            <person name="Chang J.L."/>
            <person name="Chapple C."/>
            <person name="Chatterji S."/>
            <person name="Chinwalla A."/>
            <person name="Civetta A."/>
            <person name="Clifton S.W."/>
            <person name="Comeron J.M."/>
            <person name="Costello J.C."/>
            <person name="Coyne J.A."/>
            <person name="Daub J."/>
            <person name="David R.G."/>
            <person name="Delcher A.L."/>
            <person name="Delehaunty K."/>
            <person name="Do C.B."/>
            <person name="Ebling H."/>
            <person name="Edwards K."/>
            <person name="Eickbush T."/>
            <person name="Evans J.D."/>
            <person name="Filipski A."/>
            <person name="Findeiss S."/>
            <person name="Freyhult E."/>
            <person name="Fulton L."/>
            <person name="Fulton R."/>
            <person name="Garcia A.C."/>
            <person name="Gardiner A."/>
            <person name="Garfield D.A."/>
            <person name="Garvin B.E."/>
            <person name="Gibson G."/>
            <person name="Gilbert D."/>
            <person name="Gnerre S."/>
            <person name="Godfrey J."/>
            <person name="Good R."/>
            <person name="Gotea V."/>
            <person name="Gravely B."/>
            <person name="Greenberg A.J."/>
            <person name="Griffiths-Jones S."/>
            <person name="Gross S."/>
            <person name="Guigo R."/>
            <person name="Gustafson E.A."/>
            <person name="Haerty W."/>
            <person name="Hahn M.W."/>
            <person name="Halligan D.L."/>
            <person name="Halpern A.L."/>
            <person name="Halter G.M."/>
            <person name="Han M.V."/>
            <person name="Heger A."/>
            <person name="Hillier L."/>
            <person name="Hinrichs A.S."/>
            <person name="Holmes I."/>
            <person name="Hoskins R.A."/>
            <person name="Hubisz M.J."/>
            <person name="Hultmark D."/>
            <person name="Huntley M.A."/>
            <person name="Jaffe D.B."/>
            <person name="Jagadeeshan S."/>
            <person name="Jeck W.R."/>
            <person name="Johnson J."/>
            <person name="Jones C.D."/>
            <person name="Jordan W.C."/>
            <person name="Karpen G.H."/>
            <person name="Kataoka E."/>
            <person name="Keightley P.D."/>
            <person name="Kheradpour P."/>
            <person name="Kirkness E.F."/>
            <person name="Koerich L.B."/>
            <person name="Kristiansen K."/>
            <person name="Kudrna D."/>
            <person name="Kulathinal R.J."/>
            <person name="Kumar S."/>
            <person name="Kwok R."/>
            <person name="Lander E."/>
            <person name="Langley C.H."/>
            <person name="Lapoint R."/>
            <person name="Lazzaro B.P."/>
            <person name="Lee S.J."/>
            <person name="Levesque L."/>
            <person name="Li R."/>
            <person name="Lin C.F."/>
            <person name="Lin M.F."/>
            <person name="Lindblad-Toh K."/>
            <person name="Llopart A."/>
            <person name="Long M."/>
            <person name="Low L."/>
            <person name="Lozovsky E."/>
            <person name="Lu J."/>
            <person name="Luo M."/>
            <person name="Machado C.A."/>
            <person name="Makalowski W."/>
            <person name="Marzo M."/>
            <person name="Matsuda M."/>
            <person name="Matzkin L."/>
            <person name="McAllister B."/>
            <person name="McBride C.S."/>
            <person name="McKernan B."/>
            <person name="McKernan K."/>
            <person name="Mendez-Lago M."/>
            <person name="Minx P."/>
            <person name="Mollenhauer M.U."/>
            <person name="Montooth K."/>
            <person name="Mount S.M."/>
            <person name="Mu X."/>
            <person name="Myers E."/>
            <person name="Negre B."/>
            <person name="Newfeld S."/>
            <person name="Nielsen R."/>
            <person name="Noor M.A."/>
            <person name="O'Grady P."/>
            <person name="Pachter L."/>
            <person name="Papaceit M."/>
            <person name="Parisi M.J."/>
            <person name="Parisi M."/>
            <person name="Parts L."/>
            <person name="Pedersen J.S."/>
            <person name="Pesole G."/>
            <person name="Phillippy A.M."/>
            <person name="Ponting C.P."/>
            <person name="Pop M."/>
            <person name="Porcelli D."/>
            <person name="Powell J.R."/>
            <person name="Prohaska S."/>
            <person name="Pruitt K."/>
            <person name="Puig M."/>
            <person name="Quesneville H."/>
            <person name="Ram K.R."/>
            <person name="Rand D."/>
            <person name="Rasmussen M.D."/>
            <person name="Reed L.K."/>
            <person name="Reenan R."/>
            <person name="Reily A."/>
            <person name="Remington K.A."/>
            <person name="Rieger T.T."/>
            <person name="Ritchie M.G."/>
            <person name="Robin C."/>
            <person name="Rogers Y.H."/>
            <person name="Rohde C."/>
            <person name="Rozas J."/>
            <person name="Rubenfield M.J."/>
            <person name="Ruiz A."/>
            <person name="Russo S."/>
            <person name="Salzberg S.L."/>
            <person name="Sanchez-Gracia A."/>
            <person name="Saranga D.J."/>
            <person name="Sato H."/>
            <person name="Schaeffer S.W."/>
            <person name="Schatz M.C."/>
            <person name="Schlenke T."/>
            <person name="Schwartz R."/>
            <person name="Segarra C."/>
            <person name="Singh R.S."/>
            <person name="Sirot L."/>
            <person name="Sirota M."/>
            <person name="Sisneros N.B."/>
            <person name="Smith C.D."/>
            <person name="Smith T.F."/>
            <person name="Spieth J."/>
            <person name="Stage D.E."/>
            <person name="Stark A."/>
            <person name="Stephan W."/>
            <person name="Strausberg R.L."/>
            <person name="Strempel S."/>
            <person name="Sturgill D."/>
            <person name="Sutton G."/>
            <person name="Sutton G.G."/>
            <person name="Tao W."/>
            <person name="Teichmann S."/>
            <person name="Tobari Y.N."/>
            <person name="Tomimura Y."/>
            <person name="Tsolas J.M."/>
            <person name="Valente V.L."/>
            <person name="Venter E."/>
            <person name="Venter J.C."/>
            <person name="Vicario S."/>
            <person name="Vieira F.G."/>
            <person name="Vilella A.J."/>
            <person name="Villasante A."/>
            <person name="Walenz B."/>
            <person name="Wang J."/>
            <person name="Wasserman M."/>
            <person name="Watts T."/>
            <person name="Wilson D."/>
            <person name="Wilson R.K."/>
            <person name="Wing R.A."/>
            <person name="Wolfner M.F."/>
            <person name="Wong A."/>
            <person name="Wong G.K."/>
            <person name="Wu C.I."/>
            <person name="Wu G."/>
            <person name="Yamamoto D."/>
            <person name="Yang H.P."/>
            <person name="Yang S.P."/>
            <person name="Yorke J.A."/>
            <person name="Yoshida K."/>
            <person name="Zdobnov E."/>
            <person name="Zhang P."/>
            <person name="Zhang Y."/>
            <person name="Zimin A.V."/>
            <person name="Baldwin J."/>
            <person name="Abdouelleil A."/>
            <person name="Abdulkadir J."/>
            <person name="Abebe A."/>
            <person name="Abera B."/>
            <person name="Abreu J."/>
            <person name="Acer S.C."/>
            <person name="Aftuck L."/>
            <person name="Alexander A."/>
            <person name="An P."/>
            <person name="Anderson E."/>
            <person name="Anderson S."/>
            <person name="Arachi H."/>
            <person name="Azer M."/>
            <person name="Bachantsang P."/>
            <person name="Barry A."/>
            <person name="Bayul T."/>
            <person name="Berlin A."/>
            <person name="Bessette D."/>
            <person name="Bloom T."/>
            <person name="Blye J."/>
            <person name="Boguslavskiy L."/>
            <person name="Bonnet C."/>
            <person name="Boukhgalter B."/>
            <person name="Bourzgui I."/>
            <person name="Brown A."/>
            <person name="Cahill P."/>
            <person name="Channer S."/>
            <person name="Cheshatsang Y."/>
            <person name="Chuda L."/>
            <person name="Citroen M."/>
            <person name="Collymore A."/>
            <person name="Cooke P."/>
            <person name="Costello M."/>
            <person name="D'Aco K."/>
            <person name="Daza R."/>
            <person name="De Haan G."/>
            <person name="DeGray S."/>
            <person name="DeMaso C."/>
            <person name="Dhargay N."/>
            <person name="Dooley K."/>
            <person name="Dooley E."/>
            <person name="Doricent M."/>
            <person name="Dorje P."/>
            <person name="Dorjee K."/>
            <person name="Dupes A."/>
            <person name="Elong R."/>
            <person name="Falk J."/>
            <person name="Farina A."/>
            <person name="Faro S."/>
            <person name="Ferguson D."/>
            <person name="Fisher S."/>
            <person name="Foley C.D."/>
            <person name="Franke A."/>
            <person name="Friedrich D."/>
            <person name="Gadbois L."/>
            <person name="Gearin G."/>
            <person name="Gearin C.R."/>
            <person name="Giannoukos G."/>
            <person name="Goode T."/>
            <person name="Graham J."/>
            <person name="Grandbois E."/>
            <person name="Grewal S."/>
            <person name="Gyaltsen K."/>
            <person name="Hafez N."/>
            <person name="Hagos B."/>
            <person name="Hall J."/>
            <person name="Henson C."/>
            <person name="Hollinger A."/>
            <person name="Honan T."/>
            <person name="Huard M.D."/>
            <person name="Hughes L."/>
            <person name="Hurhula B."/>
            <person name="Husby M.E."/>
            <person name="Kamat A."/>
            <person name="Kanga B."/>
            <person name="Kashin S."/>
            <person name="Khazanovich D."/>
            <person name="Kisner P."/>
            <person name="Lance K."/>
            <person name="Lara M."/>
            <person name="Lee W."/>
            <person name="Lennon N."/>
            <person name="Letendre F."/>
            <person name="LeVine R."/>
            <person name="Lipovsky A."/>
            <person name="Liu X."/>
            <person name="Liu J."/>
            <person name="Liu S."/>
            <person name="Lokyitsang T."/>
            <person name="Lokyitsang Y."/>
            <person name="Lubonja R."/>
            <person name="Lui A."/>
            <person name="MacDonald P."/>
            <person name="Magnisalis V."/>
            <person name="Maru K."/>
            <person name="Matthews C."/>
            <person name="McCusker W."/>
            <person name="McDonough S."/>
            <person name="Mehta T."/>
            <person name="Meldrim J."/>
            <person name="Meneus L."/>
            <person name="Mihai O."/>
            <person name="Mihalev A."/>
            <person name="Mihova T."/>
            <person name="Mittelman R."/>
            <person name="Mlenga V."/>
            <person name="Montmayeur A."/>
            <person name="Mulrain L."/>
            <person name="Navidi A."/>
            <person name="Naylor J."/>
            <person name="Negash T."/>
            <person name="Nguyen T."/>
            <person name="Nguyen N."/>
            <person name="Nicol R."/>
            <person name="Norbu C."/>
            <person name="Norbu N."/>
            <person name="Novod N."/>
            <person name="O'Neill B."/>
            <person name="Osman S."/>
            <person name="Markiewicz E."/>
            <person name="Oyono O.L."/>
            <person name="Patti C."/>
            <person name="Phunkhang P."/>
            <person name="Pierre F."/>
            <person name="Priest M."/>
            <person name="Raghuraman S."/>
            <person name="Rege F."/>
            <person name="Reyes R."/>
            <person name="Rise C."/>
            <person name="Rogov P."/>
            <person name="Ross K."/>
            <person name="Ryan E."/>
            <person name="Settipalli S."/>
            <person name="Shea T."/>
            <person name="Sherpa N."/>
            <person name="Shi L."/>
            <person name="Shih D."/>
            <person name="Sparrow T."/>
            <person name="Spaulding J."/>
            <person name="Stalker J."/>
            <person name="Stange-Thomann N."/>
            <person name="Stavropoulos S."/>
            <person name="Stone C."/>
            <person name="Strader C."/>
            <person name="Tesfaye S."/>
            <person name="Thomson T."/>
            <person name="Thoulutsang Y."/>
            <person name="Thoulutsang D."/>
            <person name="Topham K."/>
            <person name="Topping I."/>
            <person name="Tsamla T."/>
            <person name="Vassiliev H."/>
            <person name="Vo A."/>
            <person name="Wangchuk T."/>
            <person name="Wangdi T."/>
            <person name="Weiand M."/>
            <person name="Wilkinson J."/>
            <person name="Wilson A."/>
            <person name="Yadav S."/>
            <person name="Young G."/>
            <person name="Yu Q."/>
            <person name="Zembek L."/>
            <person name="Zhong D."/>
            <person name="Zimmer A."/>
            <person name="Zwirko Z."/>
            <person name="Jaffe D.B."/>
            <person name="Alvarez P."/>
            <person name="Brockman W."/>
            <person name="Butler J."/>
            <person name="Chin C."/>
            <person name="Gnerre S."/>
            <person name="Grabherr M."/>
            <person name="Kleber M."/>
            <person name="Mauceli E."/>
            <person name="MacCallum I."/>
        </authorList>
    </citation>
    <scope>NUCLEOTIDE SEQUENCE [LARGE SCALE GENOMIC DNA]</scope>
    <source>
        <strain evidence="6 7">TSC#14021-0224.01</strain>
    </source>
</reference>
<evidence type="ECO:0000313" key="6">
    <source>
        <dbReference type="EMBL" id="EDV48244.1"/>
    </source>
</evidence>
<keyword evidence="7" id="KW-1185">Reference proteome</keyword>
<dbReference type="InterPro" id="IPR007588">
    <property type="entry name" value="Znf_FLYWCH"/>
</dbReference>
<name>B3P008_DROER</name>
<dbReference type="AlphaFoldDB" id="B3P008"/>
<proteinExistence type="predicted"/>
<dbReference type="OMA" id="SCYSRNA"/>
<dbReference type="PhylomeDB" id="B3P008"/>
<evidence type="ECO:0000256" key="3">
    <source>
        <dbReference type="ARBA" id="ARBA00022833"/>
    </source>
</evidence>
<feature type="domain" description="FLYWCH-type" evidence="4">
    <location>
        <begin position="20"/>
        <end position="56"/>
    </location>
</feature>
<dbReference type="Pfam" id="PF04500">
    <property type="entry name" value="FLYWCH"/>
    <property type="match status" value="1"/>
</dbReference>
<gene>
    <name evidence="6" type="primary">Dere\GG14550</name>
    <name evidence="6" type="ORF">Dere_GG14550</name>
</gene>
<dbReference type="GO" id="GO:0008270">
    <property type="term" value="F:zinc ion binding"/>
    <property type="evidence" value="ECO:0007669"/>
    <property type="project" value="UniProtKB-KW"/>
</dbReference>
<reference evidence="6 7" key="2">
    <citation type="journal article" date="2008" name="Bioinformatics">
        <title>Assembly reconciliation.</title>
        <authorList>
            <person name="Zimin A.V."/>
            <person name="Smith D.R."/>
            <person name="Sutton G."/>
            <person name="Yorke J.A."/>
        </authorList>
    </citation>
    <scope>NUCLEOTIDE SEQUENCE [LARGE SCALE GENOMIC DNA]</scope>
    <source>
        <strain evidence="6 7">TSC#14021-0224.01</strain>
    </source>
</reference>
<protein>
    <submittedName>
        <fullName evidence="6">GG14550</fullName>
    </submittedName>
</protein>
<dbReference type="Pfam" id="PF13842">
    <property type="entry name" value="zf-Tnp_2"/>
    <property type="match status" value="1"/>
</dbReference>
<dbReference type="EMBL" id="CH954181">
    <property type="protein sequence ID" value="EDV48244.1"/>
    <property type="molecule type" value="Genomic_DNA"/>
</dbReference>